<dbReference type="Pfam" id="PF11239">
    <property type="entry name" value="DUF3040"/>
    <property type="match status" value="1"/>
</dbReference>
<sequence>MLSEAEQRQLAEIERGLRTQDPSFARRISGAGPGRSPVRRYKLSSVGWLAAATLAACLAILFSSGWIAVIALTAACLSMGAWAAEGDSRR</sequence>
<keyword evidence="2" id="KW-0812">Transmembrane</keyword>
<protein>
    <recommendedName>
        <fullName evidence="5">DUF3040 domain-containing protein</fullName>
    </recommendedName>
</protein>
<evidence type="ECO:0000256" key="1">
    <source>
        <dbReference type="SAM" id="MobiDB-lite"/>
    </source>
</evidence>
<name>A0A919K6U2_9ACTN</name>
<evidence type="ECO:0000313" key="3">
    <source>
        <dbReference type="EMBL" id="GIF01144.1"/>
    </source>
</evidence>
<comment type="caution">
    <text evidence="3">The sequence shown here is derived from an EMBL/GenBank/DDBJ whole genome shotgun (WGS) entry which is preliminary data.</text>
</comment>
<dbReference type="RefSeq" id="WP_203789659.1">
    <property type="nucleotide sequence ID" value="NZ_BOMV01000099.1"/>
</dbReference>
<keyword evidence="2" id="KW-1133">Transmembrane helix</keyword>
<dbReference type="InterPro" id="IPR021401">
    <property type="entry name" value="DUF3040"/>
</dbReference>
<keyword evidence="4" id="KW-1185">Reference proteome</keyword>
<proteinExistence type="predicted"/>
<feature type="region of interest" description="Disordered" evidence="1">
    <location>
        <begin position="14"/>
        <end position="38"/>
    </location>
</feature>
<keyword evidence="2" id="KW-0472">Membrane</keyword>
<feature type="transmembrane region" description="Helical" evidence="2">
    <location>
        <begin position="43"/>
        <end position="61"/>
    </location>
</feature>
<reference evidence="3" key="1">
    <citation type="submission" date="2021-01" db="EMBL/GenBank/DDBJ databases">
        <title>Whole genome shotgun sequence of Actinoplanes rishiriensis NBRC 108556.</title>
        <authorList>
            <person name="Komaki H."/>
            <person name="Tamura T."/>
        </authorList>
    </citation>
    <scope>NUCLEOTIDE SEQUENCE</scope>
    <source>
        <strain evidence="3">NBRC 108556</strain>
    </source>
</reference>
<organism evidence="3 4">
    <name type="scientific">Paractinoplanes rishiriensis</name>
    <dbReference type="NCBI Taxonomy" id="1050105"/>
    <lineage>
        <taxon>Bacteria</taxon>
        <taxon>Bacillati</taxon>
        <taxon>Actinomycetota</taxon>
        <taxon>Actinomycetes</taxon>
        <taxon>Micromonosporales</taxon>
        <taxon>Micromonosporaceae</taxon>
        <taxon>Paractinoplanes</taxon>
    </lineage>
</organism>
<evidence type="ECO:0008006" key="5">
    <source>
        <dbReference type="Google" id="ProtNLM"/>
    </source>
</evidence>
<dbReference type="Proteomes" id="UP000636960">
    <property type="component" value="Unassembled WGS sequence"/>
</dbReference>
<accession>A0A919K6U2</accession>
<dbReference type="EMBL" id="BOMV01000099">
    <property type="protein sequence ID" value="GIF01144.1"/>
    <property type="molecule type" value="Genomic_DNA"/>
</dbReference>
<evidence type="ECO:0000256" key="2">
    <source>
        <dbReference type="SAM" id="Phobius"/>
    </source>
</evidence>
<evidence type="ECO:0000313" key="4">
    <source>
        <dbReference type="Proteomes" id="UP000636960"/>
    </source>
</evidence>
<dbReference type="AlphaFoldDB" id="A0A919K6U2"/>
<gene>
    <name evidence="3" type="ORF">Ari01nite_86080</name>
</gene>